<reference evidence="1" key="2">
    <citation type="submission" date="2020-11" db="EMBL/GenBank/DDBJ databases">
        <authorList>
            <person name="McCartney M.A."/>
            <person name="Auch B."/>
            <person name="Kono T."/>
            <person name="Mallez S."/>
            <person name="Becker A."/>
            <person name="Gohl D.M."/>
            <person name="Silverstein K.A.T."/>
            <person name="Koren S."/>
            <person name="Bechman K.B."/>
            <person name="Herman A."/>
            <person name="Abrahante J.E."/>
            <person name="Garbe J."/>
        </authorList>
    </citation>
    <scope>NUCLEOTIDE SEQUENCE</scope>
    <source>
        <strain evidence="1">Duluth1</strain>
        <tissue evidence="1">Whole animal</tissue>
    </source>
</reference>
<protein>
    <submittedName>
        <fullName evidence="1">Uncharacterized protein</fullName>
    </submittedName>
</protein>
<evidence type="ECO:0000313" key="1">
    <source>
        <dbReference type="EMBL" id="KAH3870444.1"/>
    </source>
</evidence>
<accession>A0A9D4M6Y9</accession>
<dbReference type="AlphaFoldDB" id="A0A9D4M6Y9"/>
<dbReference type="Proteomes" id="UP000828390">
    <property type="component" value="Unassembled WGS sequence"/>
</dbReference>
<evidence type="ECO:0000313" key="2">
    <source>
        <dbReference type="Proteomes" id="UP000828390"/>
    </source>
</evidence>
<organism evidence="1 2">
    <name type="scientific">Dreissena polymorpha</name>
    <name type="common">Zebra mussel</name>
    <name type="synonym">Mytilus polymorpha</name>
    <dbReference type="NCBI Taxonomy" id="45954"/>
    <lineage>
        <taxon>Eukaryota</taxon>
        <taxon>Metazoa</taxon>
        <taxon>Spiralia</taxon>
        <taxon>Lophotrochozoa</taxon>
        <taxon>Mollusca</taxon>
        <taxon>Bivalvia</taxon>
        <taxon>Autobranchia</taxon>
        <taxon>Heteroconchia</taxon>
        <taxon>Euheterodonta</taxon>
        <taxon>Imparidentia</taxon>
        <taxon>Neoheterodontei</taxon>
        <taxon>Myida</taxon>
        <taxon>Dreissenoidea</taxon>
        <taxon>Dreissenidae</taxon>
        <taxon>Dreissena</taxon>
    </lineage>
</organism>
<keyword evidence="2" id="KW-1185">Reference proteome</keyword>
<gene>
    <name evidence="1" type="ORF">DPMN_033631</name>
</gene>
<reference evidence="1" key="1">
    <citation type="journal article" date="2019" name="bioRxiv">
        <title>The Genome of the Zebra Mussel, Dreissena polymorpha: A Resource for Invasive Species Research.</title>
        <authorList>
            <person name="McCartney M.A."/>
            <person name="Auch B."/>
            <person name="Kono T."/>
            <person name="Mallez S."/>
            <person name="Zhang Y."/>
            <person name="Obille A."/>
            <person name="Becker A."/>
            <person name="Abrahante J.E."/>
            <person name="Garbe J."/>
            <person name="Badalamenti J.P."/>
            <person name="Herman A."/>
            <person name="Mangelson H."/>
            <person name="Liachko I."/>
            <person name="Sullivan S."/>
            <person name="Sone E.D."/>
            <person name="Koren S."/>
            <person name="Silverstein K.A.T."/>
            <person name="Beckman K.B."/>
            <person name="Gohl D.M."/>
        </authorList>
    </citation>
    <scope>NUCLEOTIDE SEQUENCE</scope>
    <source>
        <strain evidence="1">Duluth1</strain>
        <tissue evidence="1">Whole animal</tissue>
    </source>
</reference>
<dbReference type="EMBL" id="JAIWYP010000002">
    <property type="protein sequence ID" value="KAH3870444.1"/>
    <property type="molecule type" value="Genomic_DNA"/>
</dbReference>
<proteinExistence type="predicted"/>
<comment type="caution">
    <text evidence="1">The sequence shown here is derived from an EMBL/GenBank/DDBJ whole genome shotgun (WGS) entry which is preliminary data.</text>
</comment>
<sequence length="79" mass="8774">MIKTGEIDPEAEPGARLTCHLLLRLFKVNKTVTWQYPSNPRRGTHVKASCDRHLLAARHNNIDVGAVLAVLKAMLVLCT</sequence>
<name>A0A9D4M6Y9_DREPO</name>